<dbReference type="Proteomes" id="UP000092605">
    <property type="component" value="Unassembled WGS sequence"/>
</dbReference>
<sequence>MKKCVAIELDKMRNLRFGVNAFCQIRDMLGKPLTSLTEYTEFNELRVLFYCGLIWEDKELTLEKTGNIMDEGIEKHGLDYIVEKLSEAIELALPNNSKKK</sequence>
<evidence type="ECO:0000313" key="1">
    <source>
        <dbReference type="EMBL" id="KXZ40008.1"/>
    </source>
</evidence>
<dbReference type="RefSeq" id="WP_066070146.1">
    <property type="nucleotide sequence ID" value="NZ_FRBG01000012.1"/>
</dbReference>
<proteinExistence type="predicted"/>
<dbReference type="STRING" id="1121328.JWYL7_1083"/>
<evidence type="ECO:0000313" key="2">
    <source>
        <dbReference type="EMBL" id="SHL13777.1"/>
    </source>
</evidence>
<comment type="caution">
    <text evidence="1">The sequence shown here is derived from an EMBL/GenBank/DDBJ whole genome shotgun (WGS) entry which is preliminary data.</text>
</comment>
<dbReference type="AlphaFoldDB" id="A0A150FR11"/>
<keyword evidence="4" id="KW-1185">Reference proteome</keyword>
<organism evidence="1 3">
    <name type="scientific">Alkalithermobacter thermoalcaliphilus JW-YL-7 = DSM 7308</name>
    <dbReference type="NCBI Taxonomy" id="1121328"/>
    <lineage>
        <taxon>Bacteria</taxon>
        <taxon>Bacillati</taxon>
        <taxon>Bacillota</taxon>
        <taxon>Clostridia</taxon>
        <taxon>Peptostreptococcales</taxon>
        <taxon>Tepidibacteraceae</taxon>
        <taxon>Alkalithermobacter</taxon>
    </lineage>
</organism>
<evidence type="ECO:0000313" key="3">
    <source>
        <dbReference type="Proteomes" id="UP000092605"/>
    </source>
</evidence>
<reference evidence="2 4" key="2">
    <citation type="submission" date="2016-11" db="EMBL/GenBank/DDBJ databases">
        <authorList>
            <person name="Varghese N."/>
            <person name="Submissions S."/>
        </authorList>
    </citation>
    <scope>NUCLEOTIDE SEQUENCE [LARGE SCALE GENOMIC DNA]</scope>
    <source>
        <strain evidence="2 4">DSM 7308</strain>
    </source>
</reference>
<accession>A0A150FR11</accession>
<dbReference type="OrthoDB" id="1801573at2"/>
<dbReference type="EMBL" id="LSFY01000001">
    <property type="protein sequence ID" value="KXZ40008.1"/>
    <property type="molecule type" value="Genomic_DNA"/>
</dbReference>
<gene>
    <name evidence="1" type="ORF">JWYL7_1083</name>
    <name evidence="2" type="ORF">SAMN05661008_01532</name>
</gene>
<protein>
    <submittedName>
        <fullName evidence="1">Uncharacterized protein</fullName>
    </submittedName>
</protein>
<evidence type="ECO:0000313" key="4">
    <source>
        <dbReference type="Proteomes" id="UP000323392"/>
    </source>
</evidence>
<dbReference type="EMBL" id="FRBG01000012">
    <property type="protein sequence ID" value="SHL13777.1"/>
    <property type="molecule type" value="Genomic_DNA"/>
</dbReference>
<dbReference type="Proteomes" id="UP000323392">
    <property type="component" value="Unassembled WGS sequence"/>
</dbReference>
<name>A0A150FR11_CLOPD</name>
<dbReference type="PATRIC" id="fig|1121328.3.peg.1093"/>
<reference evidence="1 3" key="1">
    <citation type="submission" date="2016-02" db="EMBL/GenBank/DDBJ databases">
        <title>Draft genome sequence for Clostridium paradoxum JW-YL-7.</title>
        <authorList>
            <person name="Utturkar S.M."/>
            <person name="Lancaster A."/>
            <person name="Poole F.L."/>
            <person name="Adams M.W."/>
            <person name="Brown S.D."/>
        </authorList>
    </citation>
    <scope>NUCLEOTIDE SEQUENCE [LARGE SCALE GENOMIC DNA]</scope>
    <source>
        <strain evidence="1 3">JW-YL-7</strain>
    </source>
</reference>